<evidence type="ECO:0000313" key="2">
    <source>
        <dbReference type="Proteomes" id="UP000600214"/>
    </source>
</evidence>
<evidence type="ECO:0008006" key="3">
    <source>
        <dbReference type="Google" id="ProtNLM"/>
    </source>
</evidence>
<dbReference type="Proteomes" id="UP000600214">
    <property type="component" value="Unassembled WGS sequence"/>
</dbReference>
<dbReference type="EMBL" id="BMIA01000001">
    <property type="protein sequence ID" value="GGH32079.1"/>
    <property type="molecule type" value="Genomic_DNA"/>
</dbReference>
<keyword evidence="2" id="KW-1185">Reference proteome</keyword>
<comment type="caution">
    <text evidence="1">The sequence shown here is derived from an EMBL/GenBank/DDBJ whole genome shotgun (WGS) entry which is preliminary data.</text>
</comment>
<protein>
    <recommendedName>
        <fullName evidence="3">Outer membrane protein beta-barrel domain-containing protein</fullName>
    </recommendedName>
</protein>
<reference evidence="2" key="1">
    <citation type="journal article" date="2019" name="Int. J. Syst. Evol. Microbiol.">
        <title>The Global Catalogue of Microorganisms (GCM) 10K type strain sequencing project: providing services to taxonomists for standard genome sequencing and annotation.</title>
        <authorList>
            <consortium name="The Broad Institute Genomics Platform"/>
            <consortium name="The Broad Institute Genome Sequencing Center for Infectious Disease"/>
            <person name="Wu L."/>
            <person name="Ma J."/>
        </authorList>
    </citation>
    <scope>NUCLEOTIDE SEQUENCE [LARGE SCALE GENOMIC DNA]</scope>
    <source>
        <strain evidence="2">CGMCC 1.15288</strain>
    </source>
</reference>
<gene>
    <name evidence="1" type="ORF">GCM10007423_21390</name>
</gene>
<name>A0ABQ1YPC5_9BACT</name>
<dbReference type="RefSeq" id="WP_188931501.1">
    <property type="nucleotide sequence ID" value="NZ_BMIA01000001.1"/>
</dbReference>
<accession>A0ABQ1YPC5</accession>
<evidence type="ECO:0000313" key="1">
    <source>
        <dbReference type="EMBL" id="GGH32079.1"/>
    </source>
</evidence>
<proteinExistence type="predicted"/>
<sequence>MLPRYFIILFFFSQYAAAQPYYTRVRGAFGVELYGITPKGAVTAEAAFGYLKRSFWNAQAGLGAINRKEFRSPTLSAALTHCFILNPYKRNSCIPQPGNYLIESYFEAGLGGFLVDRYDNGIYGRTDHQRLLTPSGLAGFRFNFVTRRWIYILKLRYTPPLLPNNLASHAGVGVGVGWR</sequence>
<organism evidence="1 2">
    <name type="scientific">Dyadobacter endophyticus</name>
    <dbReference type="NCBI Taxonomy" id="1749036"/>
    <lineage>
        <taxon>Bacteria</taxon>
        <taxon>Pseudomonadati</taxon>
        <taxon>Bacteroidota</taxon>
        <taxon>Cytophagia</taxon>
        <taxon>Cytophagales</taxon>
        <taxon>Spirosomataceae</taxon>
        <taxon>Dyadobacter</taxon>
    </lineage>
</organism>